<dbReference type="EMBL" id="CP094298">
    <property type="protein sequence ID" value="UNZ06926.1"/>
    <property type="molecule type" value="Genomic_DNA"/>
</dbReference>
<dbReference type="Gene3D" id="3.20.20.80">
    <property type="entry name" value="Glycosidases"/>
    <property type="match status" value="1"/>
</dbReference>
<feature type="compositionally biased region" description="Basic and acidic residues" evidence="4">
    <location>
        <begin position="1"/>
        <end position="15"/>
    </location>
</feature>
<keyword evidence="5" id="KW-0812">Transmembrane</keyword>
<keyword evidence="5" id="KW-1133">Transmembrane helix</keyword>
<dbReference type="InterPro" id="IPR017853">
    <property type="entry name" value="GH"/>
</dbReference>
<accession>A0ABY3Z9F1</accession>
<sequence length="483" mass="52844">MGRYGERHGGERHGGTDTAGRPRPPDVPAAGGSGPGRRLRNRPRATALLAIGVAALAMALAMCGFPPESGSSGAGSGASPAAQVGWGFTHTEYSADRGNDAATHSASELLSAEPMPQNQHIMGWGAQNPEPSPGKYDFKELDSRVDLIRRTGGTPVLTLCCAPDWMKGGKAGETDWSALEKAPSPEHYADFAQLVGTIARRYPDIRHFIVWNELKGFYDEARNRWDYEGYTRLYNLVYKELKKIDKNNQVGGPYAVMDSHPPDDDAQASDVKGPWGSLDQRTVDAVEYWNAHKAGADFVVVDGSSYTKDGRYVPDAFAATRKFADIGRWLRATTGLPLWWAEWYVEVADENDDRNGWSEPRRTAVQASALISMTEGGATSGFYWNPESEGAGCPGCLWRSTQLRGGGGELPMMDLLSRFSRAFPPGTSFVPVDVAAGDRANLRVLADRRTLMVVNTLDRPVRTTVDGRSLTLKPYEIRWEKRS</sequence>
<keyword evidence="5" id="KW-0472">Membrane</keyword>
<comment type="similarity">
    <text evidence="1">Belongs to the glycosyl hydrolase 39 family.</text>
</comment>
<name>A0ABY3Z9F1_STRRM</name>
<evidence type="ECO:0000313" key="7">
    <source>
        <dbReference type="EMBL" id="UNZ06926.1"/>
    </source>
</evidence>
<dbReference type="PANTHER" id="PTHR12631:SF10">
    <property type="entry name" value="BETA-XYLOSIDASE-LIKE PROTEIN-RELATED"/>
    <property type="match status" value="1"/>
</dbReference>
<dbReference type="RefSeq" id="WP_003985998.1">
    <property type="nucleotide sequence ID" value="NZ_JNYK01000007.1"/>
</dbReference>
<feature type="domain" description="Glycosyl hydrolases family 39 N-terminal catalytic" evidence="6">
    <location>
        <begin position="135"/>
        <end position="263"/>
    </location>
</feature>
<reference evidence="7 8" key="1">
    <citation type="submission" date="2022-03" db="EMBL/GenBank/DDBJ databases">
        <title>Complete genome of Streptomyces rimosus ssp. rimosus R7 (=ATCC 10970).</title>
        <authorList>
            <person name="Beganovic S."/>
            <person name="Ruckert C."/>
            <person name="Busche T."/>
            <person name="Kalinowski J."/>
            <person name="Wittmann C."/>
        </authorList>
    </citation>
    <scope>NUCLEOTIDE SEQUENCE [LARGE SCALE GENOMIC DNA]</scope>
    <source>
        <strain evidence="7 8">R7</strain>
    </source>
</reference>
<keyword evidence="2 7" id="KW-0378">Hydrolase</keyword>
<dbReference type="InterPro" id="IPR049166">
    <property type="entry name" value="GH39_cat"/>
</dbReference>
<evidence type="ECO:0000256" key="5">
    <source>
        <dbReference type="SAM" id="Phobius"/>
    </source>
</evidence>
<feature type="region of interest" description="Disordered" evidence="4">
    <location>
        <begin position="1"/>
        <end position="41"/>
    </location>
</feature>
<protein>
    <submittedName>
        <fullName evidence="7">Glycosyl hydrolases family 39</fullName>
    </submittedName>
</protein>
<evidence type="ECO:0000259" key="6">
    <source>
        <dbReference type="Pfam" id="PF01229"/>
    </source>
</evidence>
<dbReference type="InterPro" id="IPR051923">
    <property type="entry name" value="Glycosyl_Hydrolase_39"/>
</dbReference>
<evidence type="ECO:0000256" key="4">
    <source>
        <dbReference type="SAM" id="MobiDB-lite"/>
    </source>
</evidence>
<keyword evidence="3" id="KW-0326">Glycosidase</keyword>
<dbReference type="PANTHER" id="PTHR12631">
    <property type="entry name" value="ALPHA-L-IDURONIDASE"/>
    <property type="match status" value="1"/>
</dbReference>
<evidence type="ECO:0000256" key="3">
    <source>
        <dbReference type="ARBA" id="ARBA00023295"/>
    </source>
</evidence>
<dbReference type="SUPFAM" id="SSF51445">
    <property type="entry name" value="(Trans)glycosidases"/>
    <property type="match status" value="1"/>
</dbReference>
<organism evidence="7 8">
    <name type="scientific">Streptomyces rimosus subsp. rimosus</name>
    <dbReference type="NCBI Taxonomy" id="132474"/>
    <lineage>
        <taxon>Bacteria</taxon>
        <taxon>Bacillati</taxon>
        <taxon>Actinomycetota</taxon>
        <taxon>Actinomycetes</taxon>
        <taxon>Kitasatosporales</taxon>
        <taxon>Streptomycetaceae</taxon>
        <taxon>Streptomyces</taxon>
    </lineage>
</organism>
<feature type="transmembrane region" description="Helical" evidence="5">
    <location>
        <begin position="47"/>
        <end position="67"/>
    </location>
</feature>
<evidence type="ECO:0000256" key="2">
    <source>
        <dbReference type="ARBA" id="ARBA00022801"/>
    </source>
</evidence>
<proteinExistence type="inferred from homology"/>
<keyword evidence="8" id="KW-1185">Reference proteome</keyword>
<dbReference type="Proteomes" id="UP000829494">
    <property type="component" value="Chromosome"/>
</dbReference>
<gene>
    <name evidence="7" type="ORF">SRIMR7_32710</name>
</gene>
<evidence type="ECO:0000313" key="8">
    <source>
        <dbReference type="Proteomes" id="UP000829494"/>
    </source>
</evidence>
<dbReference type="Pfam" id="PF01229">
    <property type="entry name" value="Glyco_hydro_39"/>
    <property type="match status" value="1"/>
</dbReference>
<dbReference type="GO" id="GO:0016787">
    <property type="term" value="F:hydrolase activity"/>
    <property type="evidence" value="ECO:0007669"/>
    <property type="project" value="UniProtKB-KW"/>
</dbReference>
<evidence type="ECO:0000256" key="1">
    <source>
        <dbReference type="ARBA" id="ARBA00008875"/>
    </source>
</evidence>